<dbReference type="Proteomes" id="UP001215087">
    <property type="component" value="Unassembled WGS sequence"/>
</dbReference>
<keyword evidence="1" id="KW-0547">Nucleotide-binding</keyword>
<proteinExistence type="predicted"/>
<evidence type="ECO:0000256" key="4">
    <source>
        <dbReference type="SAM" id="Phobius"/>
    </source>
</evidence>
<reference evidence="6 7" key="1">
    <citation type="submission" date="2023-02" db="EMBL/GenBank/DDBJ databases">
        <title>Comparative genome analysis of Eubacterium limosum species.</title>
        <authorList>
            <person name="Bak J.E."/>
        </authorList>
    </citation>
    <scope>NUCLEOTIDE SEQUENCE [LARGE SCALE GENOMIC DNA]</scope>
    <source>
        <strain evidence="6 7">KGMB01548</strain>
    </source>
</reference>
<evidence type="ECO:0000256" key="2">
    <source>
        <dbReference type="ARBA" id="ARBA00022840"/>
    </source>
</evidence>
<dbReference type="InterPro" id="IPR045076">
    <property type="entry name" value="MutS"/>
</dbReference>
<keyword evidence="4" id="KW-1133">Transmembrane helix</keyword>
<keyword evidence="7" id="KW-1185">Reference proteome</keyword>
<dbReference type="Pfam" id="PF00488">
    <property type="entry name" value="MutS_V"/>
    <property type="match status" value="1"/>
</dbReference>
<dbReference type="RefSeq" id="WP_227209002.1">
    <property type="nucleotide sequence ID" value="NZ_JAJCLO010000017.1"/>
</dbReference>
<evidence type="ECO:0000256" key="3">
    <source>
        <dbReference type="ARBA" id="ARBA00023125"/>
    </source>
</evidence>
<accession>A0ABT5UNM5</accession>
<dbReference type="InterPro" id="IPR000432">
    <property type="entry name" value="DNA_mismatch_repair_MutS_C"/>
</dbReference>
<organism evidence="6 7">
    <name type="scientific">Eubacterium limosum</name>
    <dbReference type="NCBI Taxonomy" id="1736"/>
    <lineage>
        <taxon>Bacteria</taxon>
        <taxon>Bacillati</taxon>
        <taxon>Bacillota</taxon>
        <taxon>Clostridia</taxon>
        <taxon>Eubacteriales</taxon>
        <taxon>Eubacteriaceae</taxon>
        <taxon>Eubacterium</taxon>
    </lineage>
</organism>
<gene>
    <name evidence="6" type="ORF">PTZ04_09820</name>
</gene>
<evidence type="ECO:0000259" key="5">
    <source>
        <dbReference type="SMART" id="SM00534"/>
    </source>
</evidence>
<protein>
    <recommendedName>
        <fullName evidence="5">DNA mismatch repair proteins mutS family domain-containing protein</fullName>
    </recommendedName>
</protein>
<dbReference type="PANTHER" id="PTHR11361:SF152">
    <property type="entry name" value="DNA MISMATCH REPAIR PROTEIN"/>
    <property type="match status" value="1"/>
</dbReference>
<feature type="transmembrane region" description="Helical" evidence="4">
    <location>
        <begin position="188"/>
        <end position="205"/>
    </location>
</feature>
<evidence type="ECO:0000313" key="6">
    <source>
        <dbReference type="EMBL" id="MDE1470553.1"/>
    </source>
</evidence>
<dbReference type="SMART" id="SM00534">
    <property type="entry name" value="MUTSac"/>
    <property type="match status" value="1"/>
</dbReference>
<dbReference type="InterPro" id="IPR027417">
    <property type="entry name" value="P-loop_NTPase"/>
</dbReference>
<name>A0ABT5UNM5_EUBLI</name>
<keyword evidence="4" id="KW-0812">Transmembrane</keyword>
<feature type="transmembrane region" description="Helical" evidence="4">
    <location>
        <begin position="164"/>
        <end position="182"/>
    </location>
</feature>
<sequence length="552" mass="62479">MNVGMIVIIVVVTAMFAVVLVGKTVRDNQKLRDRLQNGFGEIAEPARIERASIADYQWLREVYEPERTFVDDLTWDDLDMDLIFDRLNACESSVGEEWLYAVLHDPLGQWEGAENRERLMDDLNTSSEVRMNVQMALARLGKVPYNGLPGYIYEAESKTLGNTWLYRLLAALPLLFLAAAPFTRGITLWLFVVNAIANGVLYYQIRKKMLTNLLTVHYFAGVLQCCERIGKIRELENQPLVQKLLAHYKVFRSLRGKMPNAFSGMSGDLDTLAEYVRIVFLSDLRRYNITLDRICKNNMDFHCLYQCLGELDAAIGLLSFRKSLPFYTKPDYTEENRIDFSGLYHPLIKNPVDNDGAVMRDSIVTGSNASGKSTFIKALAVSAILAQTLNTCTARAFTLRPALIMTSMAVRDNVSAGDSYFITEIKSLKRILDNVPVCPCTCFIDEILKGTNTVERIAASAAVLGYLSRQNCLCVVASHDIELTEILKDTYDNYHFREQITDEGIHFDYKLKNGPSTTRNAIALLHYMAFDDQIVAESDALVERFLSTRQWC</sequence>
<dbReference type="PANTHER" id="PTHR11361">
    <property type="entry name" value="DNA MISMATCH REPAIR PROTEIN MUTS FAMILY MEMBER"/>
    <property type="match status" value="1"/>
</dbReference>
<evidence type="ECO:0000313" key="7">
    <source>
        <dbReference type="Proteomes" id="UP001215087"/>
    </source>
</evidence>
<feature type="transmembrane region" description="Helical" evidence="4">
    <location>
        <begin position="6"/>
        <end position="25"/>
    </location>
</feature>
<evidence type="ECO:0000256" key="1">
    <source>
        <dbReference type="ARBA" id="ARBA00022741"/>
    </source>
</evidence>
<feature type="domain" description="DNA mismatch repair proteins mutS family" evidence="5">
    <location>
        <begin position="359"/>
        <end position="543"/>
    </location>
</feature>
<keyword evidence="2" id="KW-0067">ATP-binding</keyword>
<keyword evidence="4" id="KW-0472">Membrane</keyword>
<dbReference type="Gene3D" id="3.40.50.300">
    <property type="entry name" value="P-loop containing nucleotide triphosphate hydrolases"/>
    <property type="match status" value="1"/>
</dbReference>
<keyword evidence="3" id="KW-0238">DNA-binding</keyword>
<comment type="caution">
    <text evidence="6">The sequence shown here is derived from an EMBL/GenBank/DDBJ whole genome shotgun (WGS) entry which is preliminary data.</text>
</comment>
<dbReference type="SUPFAM" id="SSF52540">
    <property type="entry name" value="P-loop containing nucleoside triphosphate hydrolases"/>
    <property type="match status" value="1"/>
</dbReference>
<dbReference type="EMBL" id="JAQSVD010000004">
    <property type="protein sequence ID" value="MDE1470553.1"/>
    <property type="molecule type" value="Genomic_DNA"/>
</dbReference>